<accession>A0A060R8E8</accession>
<gene>
    <name evidence="1" type="ORF">BN938_1627</name>
</gene>
<name>A0A060R8E8_9BACT</name>
<evidence type="ECO:0000313" key="1">
    <source>
        <dbReference type="EMBL" id="CDN31707.1"/>
    </source>
</evidence>
<dbReference type="HOGENOM" id="CLU_334847_0_0_10"/>
<reference evidence="1 2" key="1">
    <citation type="journal article" date="2015" name="Genome Announc.">
        <title>Complete Genome Sequence of the Novel Leech Symbiont Mucinivorans hirudinis M3T.</title>
        <authorList>
            <person name="Nelson M.C."/>
            <person name="Bomar L."/>
            <person name="Graf J."/>
        </authorList>
    </citation>
    <scope>NUCLEOTIDE SEQUENCE [LARGE SCALE GENOMIC DNA]</scope>
    <source>
        <strain evidence="2">M3</strain>
    </source>
</reference>
<dbReference type="CDD" id="cd13120">
    <property type="entry name" value="BF2867_like_N"/>
    <property type="match status" value="1"/>
</dbReference>
<keyword evidence="2" id="KW-1185">Reference proteome</keyword>
<dbReference type="PATRIC" id="fig|1433126.3.peg.1605"/>
<protein>
    <recommendedName>
        <fullName evidence="3">Fibrobacter succinogenes major paralogous domain-containing protein</fullName>
    </recommendedName>
</protein>
<proteinExistence type="predicted"/>
<dbReference type="eggNOG" id="ENOG5033PWV">
    <property type="taxonomic scope" value="Bacteria"/>
</dbReference>
<sequence length="938" mass="103721">MNGCTKSEVESTQLSEKITFRTVTYDTKAQTYTPDSKGGNVINSMGIFASATGQQNYDPAIHSVNFMHNVEISRQSVSEPWIYQDPQYWASGYTTFFAYAPYNAVGGAVSVPAKGEPTISFTVRQKQSEQVDLLLAKAEKDRTKTTSAVVISMQHALTRIGFKAKISHPTSDIESIDVVKVVKIELEGVYSSARHTLDASSPQGWYELSGVKSSANPFVLSIEKEPDGDGGGLKNIELDHTQTQPLNTDDGFLMMIPQNIDESKGGKFAKLRLYLTTDSHSTTGSSEAIFVDPIEFDLQHSGVNWKQGDAIIYTINIDLSDHTTTNSTLKAEVVDWDEINPDVSILNRRLELTRISAKVNGSALTRIHFWSNQPKVWIDPKGNSDVGGYPAGSEFIVDNLYLALAGGGASNIHYDTSVPRDASGGWAGYFDVENGANVQGDYHLYLCADTDYSGTPLRRSVKLRNILPHISQDNISTNYVGVFHRGNQVGERIITWRGTTNWTAVIETQKSAGGLYDDYKHVLMDRFTSPAYEAGILYTDNPGDAEDYRVSPWRDVAGGGVSADGRRWVSGANELYLRVGWDSYAPGAPYKKPVGAADIPSGDNYRNRYAVITIRKGVNSPDGQILHTLYLRQGELDDYLMNPDGDTYIPDNLEFYWSYNNSTKSYSYSGKTPAVSQRPYARRFSPYNLSDPSKGKGGGSLSEHNEIGVRGAVFTDFPSQAGYLFRFNDMLRAFNPANPGVGGGTISGVTHYNVNNPWDAARDETAPAGYRRPREHYAESKTLFDYSLSEFAQSLFIQPAANKLSNGEGILDNSGRYNSSQGWYADGFFDRRPIKGVNNSETAVGEGGDVAYFGSLYYNPRTLSSLFLPHAGDRFADNGRLEWPGQSGMYWSSSQNRDNYSYAWGLDFYESNYSPRFAITYQGYKGRAHAVRCVVEDI</sequence>
<dbReference type="KEGG" id="rbc:BN938_1627"/>
<evidence type="ECO:0008006" key="3">
    <source>
        <dbReference type="Google" id="ProtNLM"/>
    </source>
</evidence>
<organism evidence="1 2">
    <name type="scientific">Mucinivorans hirudinis</name>
    <dbReference type="NCBI Taxonomy" id="1433126"/>
    <lineage>
        <taxon>Bacteria</taxon>
        <taxon>Pseudomonadati</taxon>
        <taxon>Bacteroidota</taxon>
        <taxon>Bacteroidia</taxon>
        <taxon>Bacteroidales</taxon>
        <taxon>Rikenellaceae</taxon>
        <taxon>Mucinivorans</taxon>
    </lineage>
</organism>
<dbReference type="EMBL" id="HG934468">
    <property type="protein sequence ID" value="CDN31707.1"/>
    <property type="molecule type" value="Genomic_DNA"/>
</dbReference>
<dbReference type="Proteomes" id="UP000027616">
    <property type="component" value="Chromosome I"/>
</dbReference>
<dbReference type="Pfam" id="PF13149">
    <property type="entry name" value="Mfa_like_1"/>
    <property type="match status" value="1"/>
</dbReference>
<evidence type="ECO:0000313" key="2">
    <source>
        <dbReference type="Proteomes" id="UP000027616"/>
    </source>
</evidence>
<dbReference type="Gene3D" id="2.60.40.2620">
    <property type="entry name" value="Fimbrillin-like"/>
    <property type="match status" value="1"/>
</dbReference>
<dbReference type="InterPro" id="IPR025049">
    <property type="entry name" value="Mfa-like_1"/>
</dbReference>
<dbReference type="STRING" id="1433126.BN938_1627"/>
<dbReference type="InterPro" id="IPR042278">
    <property type="entry name" value="Mfa-like_1_N"/>
</dbReference>
<dbReference type="AlphaFoldDB" id="A0A060R8E8"/>